<proteinExistence type="predicted"/>
<dbReference type="RefSeq" id="WP_124789255.1">
    <property type="nucleotide sequence ID" value="NZ_RQYN01000004.1"/>
</dbReference>
<dbReference type="Proteomes" id="UP000279860">
    <property type="component" value="Unassembled WGS sequence"/>
</dbReference>
<evidence type="ECO:0000259" key="1">
    <source>
        <dbReference type="Pfam" id="PF18329"/>
    </source>
</evidence>
<dbReference type="EMBL" id="RQYN01000004">
    <property type="protein sequence ID" value="RRD78472.1"/>
    <property type="molecule type" value="Genomic_DNA"/>
</dbReference>
<dbReference type="AlphaFoldDB" id="A0A3P1Z523"/>
<dbReference type="Gene3D" id="2.60.40.10">
    <property type="entry name" value="Immunoglobulins"/>
    <property type="match status" value="1"/>
</dbReference>
<feature type="domain" description="Surface glycan-binding protein B xyloglucan binding" evidence="1">
    <location>
        <begin position="221"/>
        <end position="386"/>
    </location>
</feature>
<gene>
    <name evidence="2" type="ORF">EII41_02240</name>
</gene>
<evidence type="ECO:0000313" key="3">
    <source>
        <dbReference type="Proteomes" id="UP000279860"/>
    </source>
</evidence>
<accession>A0A3P1Z523</accession>
<comment type="caution">
    <text evidence="2">The sequence shown here is derived from an EMBL/GenBank/DDBJ whole genome shotgun (WGS) entry which is preliminary data.</text>
</comment>
<dbReference type="Pfam" id="PF18329">
    <property type="entry name" value="SGBP_B_XBD"/>
    <property type="match status" value="1"/>
</dbReference>
<evidence type="ECO:0000313" key="2">
    <source>
        <dbReference type="EMBL" id="RRD78472.1"/>
    </source>
</evidence>
<organism evidence="2 3">
    <name type="scientific">Tannerella forsythia</name>
    <name type="common">Bacteroides forsythus</name>
    <dbReference type="NCBI Taxonomy" id="28112"/>
    <lineage>
        <taxon>Bacteria</taxon>
        <taxon>Pseudomonadati</taxon>
        <taxon>Bacteroidota</taxon>
        <taxon>Bacteroidia</taxon>
        <taxon>Bacteroidales</taxon>
        <taxon>Tannerellaceae</taxon>
        <taxon>Tannerella</taxon>
    </lineage>
</organism>
<dbReference type="InterPro" id="IPR013783">
    <property type="entry name" value="Ig-like_fold"/>
</dbReference>
<dbReference type="InterPro" id="IPR040475">
    <property type="entry name" value="SGBP_B_XBD"/>
</dbReference>
<name>A0A3P1Z523_TANFO</name>
<reference evidence="2 3" key="1">
    <citation type="submission" date="2018-11" db="EMBL/GenBank/DDBJ databases">
        <title>Genomes From Bacteria Associated with the Canine Oral Cavity: a Test Case for Automated Genome-Based Taxonomic Assignment.</title>
        <authorList>
            <person name="Coil D.A."/>
            <person name="Jospin G."/>
            <person name="Darling A.E."/>
            <person name="Wallis C."/>
            <person name="Davis I.J."/>
            <person name="Harris S."/>
            <person name="Eisen J.A."/>
            <person name="Holcombe L.J."/>
            <person name="O'Flynn C."/>
        </authorList>
    </citation>
    <scope>NUCLEOTIDE SEQUENCE [LARGE SCALE GENOMIC DNA]</scope>
    <source>
        <strain evidence="2 3">OH1426_COT-023</strain>
    </source>
</reference>
<protein>
    <recommendedName>
        <fullName evidence="1">Surface glycan-binding protein B xyloglucan binding domain-containing protein</fullName>
    </recommendedName>
</protein>
<dbReference type="GO" id="GO:0030247">
    <property type="term" value="F:polysaccharide binding"/>
    <property type="evidence" value="ECO:0007669"/>
    <property type="project" value="InterPro"/>
</dbReference>
<dbReference type="PROSITE" id="PS51257">
    <property type="entry name" value="PROKAR_LIPOPROTEIN"/>
    <property type="match status" value="1"/>
</dbReference>
<sequence length="391" mass="43009">MKSLYIHSIVTYLLLSVAACQDIVTYNDGYDDGTISTGAPSVSGVYKYNDTDAQEPITKASFLDMIMLKGKNLSNVKKITVNNVEVPLSEVYARADAAYFPIPRVIPAEVTNKLYYETALGSTTVDFSVTVPQLKIERLYNEFALPGSSVQVVGEFFDLYGFGTGSDATASVSMNGTAMKIDSLTEKYMSVVIPENAPDNSLITFTYMNGNTKVTRKVPYRFTKSVVWDLSNSSAYGFWAGTEHITNGSGTNDPEALYGPYIRVAGSFKSWSWNNLPCGGFNLDADIAANPADYLFKFEVCSASGNPFYDSGKAGYLIQLNGGQYAWNPSQTNSFNTYGKWCTVSLELTDVATKGLKSGWTGMFWILQPNSDWNVDHSFANIRIEKKITNQ</sequence>